<keyword evidence="1" id="KW-1133">Transmembrane helix</keyword>
<dbReference type="eggNOG" id="KOG1398">
    <property type="taxonomic scope" value="Eukaryota"/>
</dbReference>
<protein>
    <recommendedName>
        <fullName evidence="4">Transmembrane protein 135 N-terminal domain-containing protein</fullName>
    </recommendedName>
</protein>
<feature type="transmembrane region" description="Helical" evidence="1">
    <location>
        <begin position="338"/>
        <end position="359"/>
    </location>
</feature>
<dbReference type="PANTHER" id="PTHR12459:SF15">
    <property type="entry name" value="TRANSMEMBRANE PROTEIN 135"/>
    <property type="match status" value="1"/>
</dbReference>
<evidence type="ECO:0000313" key="3">
    <source>
        <dbReference type="Proteomes" id="UP000011777"/>
    </source>
</evidence>
<comment type="caution">
    <text evidence="2">The sequence shown here is derived from an EMBL/GenBank/DDBJ whole genome shotgun (WGS) entry which is preliminary data.</text>
</comment>
<evidence type="ECO:0000313" key="2">
    <source>
        <dbReference type="EMBL" id="EMG45533.1"/>
    </source>
</evidence>
<keyword evidence="3" id="KW-1185">Reference proteome</keyword>
<dbReference type="PANTHER" id="PTHR12459">
    <property type="entry name" value="TRANSMEMBRANE PROTEIN 135-RELATED"/>
    <property type="match status" value="1"/>
</dbReference>
<dbReference type="OrthoDB" id="4021778at2759"/>
<dbReference type="EMBL" id="AOGT01002444">
    <property type="protein sequence ID" value="EMG45533.1"/>
    <property type="molecule type" value="Genomic_DNA"/>
</dbReference>
<accession>M3J108</accession>
<feature type="transmembrane region" description="Helical" evidence="1">
    <location>
        <begin position="124"/>
        <end position="144"/>
    </location>
</feature>
<keyword evidence="1" id="KW-0472">Membrane</keyword>
<keyword evidence="1" id="KW-0812">Transmembrane</keyword>
<sequence length="465" mass="52622">MYLSITHNVFTVMEILAPLLKNKQKQKLLWDHIVKNVAKPSMKAFIYAYLYLVLPKAIGRILSAIKKNKYDKILPRIKKTMINALHPLKFPVFSASLVAGINILEPIVLGIFKKNKVLKNPTSRLFFATLVSALVSAIVTFPAYQNHVLGYGRYNSLDLTLLLATRAMDTALSSSLAKVAPPSLAKYGDALLFIASCTCIMFCWFFYPEKLPPSYHKWITSAANMDVELWEVLRLVRQKKIVYGEHGPYEDFLIPYFEKYGEDPRRANTVRTQPIECEAVHAFKTKSCEIHALWRFWRGFEFAASVYTPLNLLMLLFPSKTKMSVRLLRAIRSSVRSSCFLGAYIGFYWYAVCLARTRLFPKLFPHIPRVRFDDTICAASGAFACGFSSFIETAQRRKELALFVAPRGLGTLVPSEPTKKNLAIESIVFSISLAVLVAYSKNNSSSVRGIFGKGLKQVFNIQSFE</sequence>
<evidence type="ECO:0000256" key="1">
    <source>
        <dbReference type="SAM" id="Phobius"/>
    </source>
</evidence>
<name>M3J108_CANMX</name>
<feature type="transmembrane region" description="Helical" evidence="1">
    <location>
        <begin position="84"/>
        <end position="104"/>
    </location>
</feature>
<dbReference type="OMA" id="SAAIVMW"/>
<organism evidence="2 3">
    <name type="scientific">Candida maltosa (strain Xu316)</name>
    <name type="common">Yeast</name>
    <dbReference type="NCBI Taxonomy" id="1245528"/>
    <lineage>
        <taxon>Eukaryota</taxon>
        <taxon>Fungi</taxon>
        <taxon>Dikarya</taxon>
        <taxon>Ascomycota</taxon>
        <taxon>Saccharomycotina</taxon>
        <taxon>Pichiomycetes</taxon>
        <taxon>Debaryomycetaceae</taxon>
        <taxon>Candida/Lodderomyces clade</taxon>
        <taxon>Candida</taxon>
    </lineage>
</organism>
<reference evidence="2 3" key="1">
    <citation type="submission" date="2013-02" db="EMBL/GenBank/DDBJ databases">
        <title>Genome sequence of Candida maltosa Xu316, a potential industrial strain for xylitol and ethanol production.</title>
        <authorList>
            <person name="Yu J."/>
            <person name="Wang Q."/>
            <person name="Geng X."/>
            <person name="Bao W."/>
            <person name="He P."/>
            <person name="Cai J."/>
        </authorList>
    </citation>
    <scope>NUCLEOTIDE SEQUENCE [LARGE SCALE GENOMIC DNA]</scope>
    <source>
        <strain evidence="3">Xu316</strain>
    </source>
</reference>
<proteinExistence type="predicted"/>
<feature type="transmembrane region" description="Helical" evidence="1">
    <location>
        <begin position="190"/>
        <end position="207"/>
    </location>
</feature>
<dbReference type="InterPro" id="IPR026749">
    <property type="entry name" value="Tmem135"/>
</dbReference>
<dbReference type="Proteomes" id="UP000011777">
    <property type="component" value="Unassembled WGS sequence"/>
</dbReference>
<evidence type="ECO:0008006" key="4">
    <source>
        <dbReference type="Google" id="ProtNLM"/>
    </source>
</evidence>
<feature type="transmembrane region" description="Helical" evidence="1">
    <location>
        <begin position="44"/>
        <end position="63"/>
    </location>
</feature>
<dbReference type="HOGENOM" id="CLU_012946_0_0_1"/>
<gene>
    <name evidence="2" type="ORF">G210_4286</name>
</gene>
<dbReference type="AlphaFoldDB" id="M3J108"/>